<gene>
    <name evidence="10" type="ORF">Dda_6606</name>
</gene>
<feature type="transmembrane region" description="Helical" evidence="8">
    <location>
        <begin position="187"/>
        <end position="208"/>
    </location>
</feature>
<feature type="transmembrane region" description="Helical" evidence="8">
    <location>
        <begin position="456"/>
        <end position="479"/>
    </location>
</feature>
<feature type="transmembrane region" description="Helical" evidence="8">
    <location>
        <begin position="420"/>
        <end position="444"/>
    </location>
</feature>
<dbReference type="Gene3D" id="1.20.1250.20">
    <property type="entry name" value="MFS general substrate transporter like domains"/>
    <property type="match status" value="1"/>
</dbReference>
<dbReference type="InterPro" id="IPR003663">
    <property type="entry name" value="Sugar/inositol_transpt"/>
</dbReference>
<dbReference type="Pfam" id="PF00083">
    <property type="entry name" value="Sugar_tr"/>
    <property type="match status" value="1"/>
</dbReference>
<evidence type="ECO:0000313" key="10">
    <source>
        <dbReference type="EMBL" id="KAJ6258561.1"/>
    </source>
</evidence>
<keyword evidence="11" id="KW-1185">Reference proteome</keyword>
<feature type="transmembrane region" description="Helical" evidence="8">
    <location>
        <begin position="382"/>
        <end position="400"/>
    </location>
</feature>
<keyword evidence="5 8" id="KW-1133">Transmembrane helix</keyword>
<name>A0AAD6IU87_DREDA</name>
<protein>
    <submittedName>
        <fullName evidence="10">Lactose permease</fullName>
    </submittedName>
</protein>
<evidence type="ECO:0000256" key="7">
    <source>
        <dbReference type="RuleBase" id="RU003346"/>
    </source>
</evidence>
<dbReference type="NCBIfam" id="TIGR00879">
    <property type="entry name" value="SP"/>
    <property type="match status" value="1"/>
</dbReference>
<evidence type="ECO:0000256" key="1">
    <source>
        <dbReference type="ARBA" id="ARBA00004141"/>
    </source>
</evidence>
<dbReference type="GO" id="GO:0016020">
    <property type="term" value="C:membrane"/>
    <property type="evidence" value="ECO:0007669"/>
    <property type="project" value="UniProtKB-SubCell"/>
</dbReference>
<dbReference type="InterPro" id="IPR036259">
    <property type="entry name" value="MFS_trans_sf"/>
</dbReference>
<feature type="transmembrane region" description="Helical" evidence="8">
    <location>
        <begin position="485"/>
        <end position="505"/>
    </location>
</feature>
<comment type="similarity">
    <text evidence="2 7">Belongs to the major facilitator superfamily. Sugar transporter (TC 2.A.1.1) family.</text>
</comment>
<comment type="subcellular location">
    <subcellularLocation>
        <location evidence="1">Membrane</location>
        <topology evidence="1">Multi-pass membrane protein</topology>
    </subcellularLocation>
</comment>
<feature type="transmembrane region" description="Helical" evidence="8">
    <location>
        <begin position="132"/>
        <end position="151"/>
    </location>
</feature>
<feature type="transmembrane region" description="Helical" evidence="8">
    <location>
        <begin position="228"/>
        <end position="245"/>
    </location>
</feature>
<evidence type="ECO:0000259" key="9">
    <source>
        <dbReference type="PROSITE" id="PS50850"/>
    </source>
</evidence>
<evidence type="ECO:0000256" key="2">
    <source>
        <dbReference type="ARBA" id="ARBA00010992"/>
    </source>
</evidence>
<dbReference type="InterPro" id="IPR005829">
    <property type="entry name" value="Sugar_transporter_CS"/>
</dbReference>
<dbReference type="PROSITE" id="PS00216">
    <property type="entry name" value="SUGAR_TRANSPORT_1"/>
    <property type="match status" value="2"/>
</dbReference>
<evidence type="ECO:0000256" key="5">
    <source>
        <dbReference type="ARBA" id="ARBA00022989"/>
    </source>
</evidence>
<dbReference type="EMBL" id="JAQGDS010000008">
    <property type="protein sequence ID" value="KAJ6258561.1"/>
    <property type="molecule type" value="Genomic_DNA"/>
</dbReference>
<dbReference type="Proteomes" id="UP001221413">
    <property type="component" value="Unassembled WGS sequence"/>
</dbReference>
<feature type="transmembrane region" description="Helical" evidence="8">
    <location>
        <begin position="103"/>
        <end position="125"/>
    </location>
</feature>
<evidence type="ECO:0000313" key="11">
    <source>
        <dbReference type="Proteomes" id="UP001221413"/>
    </source>
</evidence>
<keyword evidence="6 8" id="KW-0472">Membrane</keyword>
<organism evidence="10 11">
    <name type="scientific">Drechslerella dactyloides</name>
    <name type="common">Nematode-trapping fungus</name>
    <name type="synonym">Arthrobotrys dactyloides</name>
    <dbReference type="NCBI Taxonomy" id="74499"/>
    <lineage>
        <taxon>Eukaryota</taxon>
        <taxon>Fungi</taxon>
        <taxon>Dikarya</taxon>
        <taxon>Ascomycota</taxon>
        <taxon>Pezizomycotina</taxon>
        <taxon>Orbiliomycetes</taxon>
        <taxon>Orbiliales</taxon>
        <taxon>Orbiliaceae</taxon>
        <taxon>Drechslerella</taxon>
    </lineage>
</organism>
<evidence type="ECO:0000256" key="4">
    <source>
        <dbReference type="ARBA" id="ARBA00022692"/>
    </source>
</evidence>
<keyword evidence="3 7" id="KW-0813">Transport</keyword>
<dbReference type="AlphaFoldDB" id="A0AAD6IU87"/>
<comment type="caution">
    <text evidence="10">The sequence shown here is derived from an EMBL/GenBank/DDBJ whole genome shotgun (WGS) entry which is preliminary data.</text>
</comment>
<feature type="transmembrane region" description="Helical" evidence="8">
    <location>
        <begin position="357"/>
        <end position="375"/>
    </location>
</feature>
<evidence type="ECO:0000256" key="3">
    <source>
        <dbReference type="ARBA" id="ARBA00022448"/>
    </source>
</evidence>
<feature type="domain" description="Major facilitator superfamily (MFS) profile" evidence="9">
    <location>
        <begin position="62"/>
        <end position="508"/>
    </location>
</feature>
<reference evidence="10" key="1">
    <citation type="submission" date="2023-01" db="EMBL/GenBank/DDBJ databases">
        <title>The chitinases involved in constricting ring structure development in the nematode-trapping fungus Drechslerella dactyloides.</title>
        <authorList>
            <person name="Wang R."/>
            <person name="Zhang L."/>
            <person name="Tang P."/>
            <person name="Li S."/>
            <person name="Liang L."/>
        </authorList>
    </citation>
    <scope>NUCLEOTIDE SEQUENCE</scope>
    <source>
        <strain evidence="10">YMF1.00031</strain>
    </source>
</reference>
<feature type="transmembrane region" description="Helical" evidence="8">
    <location>
        <begin position="59"/>
        <end position="83"/>
    </location>
</feature>
<dbReference type="InterPro" id="IPR050360">
    <property type="entry name" value="MFS_Sugar_Transporters"/>
</dbReference>
<evidence type="ECO:0000256" key="6">
    <source>
        <dbReference type="ARBA" id="ARBA00023136"/>
    </source>
</evidence>
<dbReference type="PANTHER" id="PTHR48022">
    <property type="entry name" value="PLASTIDIC GLUCOSE TRANSPORTER 4"/>
    <property type="match status" value="1"/>
</dbReference>
<proteinExistence type="inferred from homology"/>
<keyword evidence="4 8" id="KW-0812">Transmembrane</keyword>
<dbReference type="InterPro" id="IPR005828">
    <property type="entry name" value="MFS_sugar_transport-like"/>
</dbReference>
<dbReference type="PROSITE" id="PS50850">
    <property type="entry name" value="MFS"/>
    <property type="match status" value="1"/>
</dbReference>
<dbReference type="InterPro" id="IPR020846">
    <property type="entry name" value="MFS_dom"/>
</dbReference>
<dbReference type="SUPFAM" id="SSF103473">
    <property type="entry name" value="MFS general substrate transporter"/>
    <property type="match status" value="1"/>
</dbReference>
<feature type="transmembrane region" description="Helical" evidence="8">
    <location>
        <begin position="157"/>
        <end position="180"/>
    </location>
</feature>
<dbReference type="GO" id="GO:0005351">
    <property type="term" value="F:carbohydrate:proton symporter activity"/>
    <property type="evidence" value="ECO:0007669"/>
    <property type="project" value="TreeGrafter"/>
</dbReference>
<dbReference type="PANTHER" id="PTHR48022:SF79">
    <property type="entry name" value="LACTOSE PERMEASE, PUTATIVE (AFU_ORTHOLOGUE AFUA_6G01860)-RELATED"/>
    <property type="match status" value="1"/>
</dbReference>
<dbReference type="FunFam" id="1.20.1250.20:FF:000217">
    <property type="entry name" value="MFS lactose permease, putative"/>
    <property type="match status" value="1"/>
</dbReference>
<sequence length="545" mass="60295">MAFTMAETRSSSDAANKEFGGVVKHEQINGKEVNVESVALADAQARSKQNPWSARSMQLYTFCLVATLNSCINGYDGMVLGNINSMDPFLKFFGLPEGGGSQTGIFFSIYNIGGIVATPFVGPLVDMWGRRWGMVIGAALIVIGSIVQGASQNKGQFIGARFILGFGVNISASAGPAYVVEIAPPSWRGAVTGVYNTFWFMGAIPASWVTYGTGLHLKDSDQCWRIPLYLQCVFSGLVLIFSLLLPESPRWLFANDRHDEAVAILAKYHGEGDPNDPIVQLQIREFQESISHEGSDKKWWDYREVFNTRGNLWRILMVFLMAFIGQWSGNAVVSYFMPYALKGAGVSDPNTQRLLSALMTVVQFIFALVGAGIVDRFGRRTLMFYGECLFTIYFAIITALSSQYDDKLGAFPNKQMSNAVITFIYLFGVTYSVTITPMQALYPVECLKYETRAKGMALNGLFIGIAGFYNLFVTSIAQVNIGWKYYYWFIAENALAAVIIFFIFVETKGRTLEELEEVFNAPNPNKASRQKQHAEVEKGVGAVVA</sequence>
<feature type="transmembrane region" description="Helical" evidence="8">
    <location>
        <begin position="312"/>
        <end position="337"/>
    </location>
</feature>
<evidence type="ECO:0000256" key="8">
    <source>
        <dbReference type="SAM" id="Phobius"/>
    </source>
</evidence>
<accession>A0AAD6IU87</accession>